<gene>
    <name evidence="2" type="ORF">D9611_013372</name>
</gene>
<feature type="region of interest" description="Disordered" evidence="1">
    <location>
        <begin position="312"/>
        <end position="362"/>
    </location>
</feature>
<feature type="compositionally biased region" description="Low complexity" evidence="1">
    <location>
        <begin position="312"/>
        <end position="329"/>
    </location>
</feature>
<reference evidence="2 3" key="1">
    <citation type="journal article" date="2020" name="ISME J.">
        <title>Uncovering the hidden diversity of litter-decomposition mechanisms in mushroom-forming fungi.</title>
        <authorList>
            <person name="Floudas D."/>
            <person name="Bentzer J."/>
            <person name="Ahren D."/>
            <person name="Johansson T."/>
            <person name="Persson P."/>
            <person name="Tunlid A."/>
        </authorList>
    </citation>
    <scope>NUCLEOTIDE SEQUENCE [LARGE SCALE GENOMIC DNA]</scope>
    <source>
        <strain evidence="2 3">CBS 175.51</strain>
    </source>
</reference>
<protein>
    <submittedName>
        <fullName evidence="2">Uncharacterized protein</fullName>
    </submittedName>
</protein>
<dbReference type="EMBL" id="JAACJK010000011">
    <property type="protein sequence ID" value="KAF5338732.1"/>
    <property type="molecule type" value="Genomic_DNA"/>
</dbReference>
<evidence type="ECO:0000313" key="3">
    <source>
        <dbReference type="Proteomes" id="UP000541558"/>
    </source>
</evidence>
<evidence type="ECO:0000313" key="2">
    <source>
        <dbReference type="EMBL" id="KAF5338732.1"/>
    </source>
</evidence>
<evidence type="ECO:0000256" key="1">
    <source>
        <dbReference type="SAM" id="MobiDB-lite"/>
    </source>
</evidence>
<proteinExistence type="predicted"/>
<comment type="caution">
    <text evidence="2">The sequence shown here is derived from an EMBL/GenBank/DDBJ whole genome shotgun (WGS) entry which is preliminary data.</text>
</comment>
<keyword evidence="3" id="KW-1185">Reference proteome</keyword>
<accession>A0A8H5CBF2</accession>
<dbReference type="AlphaFoldDB" id="A0A8H5CBF2"/>
<name>A0A8H5CBF2_9AGAR</name>
<sequence length="481" mass="53500">MATLITSGYETIEPAFIPCDCVLRSLAEGLPEYSPSPPAPDYSHTPHCGEMSLQHNSGPGFRFRNPMQTYTEHFGKGSLTLRGQEPGTRVPWYGRGETISGFITTDSPERVTTICMHVEGKLSISLGDGQLKVVTLVDSPMNLYRKGSPGSSGVCPAQLDFTFSLPRTYASQGKRYPLPPSFYEYSQENPYMNIRSWYRIRVTTTKAPKTVLGWEKIEHALVTFDYLPRTRSREPMTAIPGCLSNIKALPNEWYQCTKTIKMEKLPQTEPITSNFFLPRARVYPMTEPIPFHVQVSGKVDSLRLALTCNDDSASQISSQPSSSESSTPSSKRKRRIPFTSAKSKAPMTSSTSHSPPLPTEPCPDPETLRVYILRRVNVQFNGKSQLKNVILAEGALKSVPPMITDCYCYPVDHVLEYLSWEGYLTVDPDVRTGGFEGENVSVSDYVVLTIGKSEAPWDDIKCSIGIKLVTDPFEDPPEALL</sequence>
<organism evidence="2 3">
    <name type="scientific">Ephemerocybe angulata</name>
    <dbReference type="NCBI Taxonomy" id="980116"/>
    <lineage>
        <taxon>Eukaryota</taxon>
        <taxon>Fungi</taxon>
        <taxon>Dikarya</taxon>
        <taxon>Basidiomycota</taxon>
        <taxon>Agaricomycotina</taxon>
        <taxon>Agaricomycetes</taxon>
        <taxon>Agaricomycetidae</taxon>
        <taxon>Agaricales</taxon>
        <taxon>Agaricineae</taxon>
        <taxon>Psathyrellaceae</taxon>
        <taxon>Ephemerocybe</taxon>
    </lineage>
</organism>
<dbReference type="Proteomes" id="UP000541558">
    <property type="component" value="Unassembled WGS sequence"/>
</dbReference>
<dbReference type="OrthoDB" id="3252135at2759"/>